<gene>
    <name evidence="1" type="ORF">RND71_038009</name>
</gene>
<dbReference type="AlphaFoldDB" id="A0AAE1QZ61"/>
<keyword evidence="2" id="KW-1185">Reference proteome</keyword>
<comment type="caution">
    <text evidence="1">The sequence shown here is derived from an EMBL/GenBank/DDBJ whole genome shotgun (WGS) entry which is preliminary data.</text>
</comment>
<accession>A0AAE1QZ61</accession>
<name>A0AAE1QZ61_9SOLA</name>
<evidence type="ECO:0000313" key="1">
    <source>
        <dbReference type="EMBL" id="KAK4342193.1"/>
    </source>
</evidence>
<proteinExistence type="predicted"/>
<organism evidence="1 2">
    <name type="scientific">Anisodus tanguticus</name>
    <dbReference type="NCBI Taxonomy" id="243964"/>
    <lineage>
        <taxon>Eukaryota</taxon>
        <taxon>Viridiplantae</taxon>
        <taxon>Streptophyta</taxon>
        <taxon>Embryophyta</taxon>
        <taxon>Tracheophyta</taxon>
        <taxon>Spermatophyta</taxon>
        <taxon>Magnoliopsida</taxon>
        <taxon>eudicotyledons</taxon>
        <taxon>Gunneridae</taxon>
        <taxon>Pentapetalae</taxon>
        <taxon>asterids</taxon>
        <taxon>lamiids</taxon>
        <taxon>Solanales</taxon>
        <taxon>Solanaceae</taxon>
        <taxon>Solanoideae</taxon>
        <taxon>Hyoscyameae</taxon>
        <taxon>Anisodus</taxon>
    </lineage>
</organism>
<sequence>MIIETTSRDALMLLNHVRYVTKNHLDHVVVEECIVLGDTGYLKRSSPEKGVIRIWPELWRGIVKEKRTRGEARGMTGGARWLQRWRRGEREERRRWSREGAADCWRSLRRGWRLE</sequence>
<dbReference type="EMBL" id="JAVYJV010000021">
    <property type="protein sequence ID" value="KAK4342193.1"/>
    <property type="molecule type" value="Genomic_DNA"/>
</dbReference>
<protein>
    <submittedName>
        <fullName evidence="1">Uncharacterized protein</fullName>
    </submittedName>
</protein>
<dbReference type="Proteomes" id="UP001291623">
    <property type="component" value="Unassembled WGS sequence"/>
</dbReference>
<reference evidence="1" key="1">
    <citation type="submission" date="2023-12" db="EMBL/GenBank/DDBJ databases">
        <title>Genome assembly of Anisodus tanguticus.</title>
        <authorList>
            <person name="Wang Y.-J."/>
        </authorList>
    </citation>
    <scope>NUCLEOTIDE SEQUENCE</scope>
    <source>
        <strain evidence="1">KB-2021</strain>
        <tissue evidence="1">Leaf</tissue>
    </source>
</reference>
<evidence type="ECO:0000313" key="2">
    <source>
        <dbReference type="Proteomes" id="UP001291623"/>
    </source>
</evidence>